<proteinExistence type="predicted"/>
<sequence length="104" mass="11395">MTAAADLNTRFVIEAPHEVPDGAGGVARTYVSMGRVWAKLAPLAMDERMIAGDSVGVLTHRATVRVRADLTTAHQLALGARRFRIRALREAGRFLELLLEEERG</sequence>
<evidence type="ECO:0000313" key="1">
    <source>
        <dbReference type="EMBL" id="KAA5599833.1"/>
    </source>
</evidence>
<dbReference type="AlphaFoldDB" id="A0A5M6HVA2"/>
<dbReference type="InterPro" id="IPR008767">
    <property type="entry name" value="Phage_SPP1_head-tail_adaptor"/>
</dbReference>
<dbReference type="EMBL" id="VWPL01000019">
    <property type="protein sequence ID" value="KAA5599833.1"/>
    <property type="molecule type" value="Genomic_DNA"/>
</dbReference>
<dbReference type="RefSeq" id="WP_150097796.1">
    <property type="nucleotide sequence ID" value="NZ_VWPL01000019.1"/>
</dbReference>
<gene>
    <name evidence="1" type="ORF">F1193_11280</name>
</gene>
<dbReference type="InterPro" id="IPR038666">
    <property type="entry name" value="SSP1_head-tail_sf"/>
</dbReference>
<name>A0A5M6HVA2_9HYPH</name>
<dbReference type="OrthoDB" id="7570189at2"/>
<evidence type="ECO:0000313" key="2">
    <source>
        <dbReference type="Proteomes" id="UP000323886"/>
    </source>
</evidence>
<dbReference type="Gene3D" id="2.40.10.270">
    <property type="entry name" value="Bacteriophage SPP1 head-tail adaptor protein"/>
    <property type="match status" value="1"/>
</dbReference>
<organism evidence="1 2">
    <name type="scientific">Blastochloris sulfoviridis</name>
    <dbReference type="NCBI Taxonomy" id="50712"/>
    <lineage>
        <taxon>Bacteria</taxon>
        <taxon>Pseudomonadati</taxon>
        <taxon>Pseudomonadota</taxon>
        <taxon>Alphaproteobacteria</taxon>
        <taxon>Hyphomicrobiales</taxon>
        <taxon>Blastochloridaceae</taxon>
        <taxon>Blastochloris</taxon>
    </lineage>
</organism>
<reference evidence="1 2" key="1">
    <citation type="submission" date="2019-09" db="EMBL/GenBank/DDBJ databases">
        <title>Draft Whole-Genome sequence of Blastochloris sulfoviridis DSM 729.</title>
        <authorList>
            <person name="Meyer T.E."/>
            <person name="Kyndt J.A."/>
        </authorList>
    </citation>
    <scope>NUCLEOTIDE SEQUENCE [LARGE SCALE GENOMIC DNA]</scope>
    <source>
        <strain evidence="1 2">DSM 729</strain>
    </source>
</reference>
<protein>
    <submittedName>
        <fullName evidence="1">Phage head closure protein</fullName>
    </submittedName>
</protein>
<dbReference type="Pfam" id="PF05521">
    <property type="entry name" value="Phage_HCP"/>
    <property type="match status" value="1"/>
</dbReference>
<accession>A0A5M6HVA2</accession>
<keyword evidence="2" id="KW-1185">Reference proteome</keyword>
<dbReference type="Proteomes" id="UP000323886">
    <property type="component" value="Unassembled WGS sequence"/>
</dbReference>
<comment type="caution">
    <text evidence="1">The sequence shown here is derived from an EMBL/GenBank/DDBJ whole genome shotgun (WGS) entry which is preliminary data.</text>
</comment>
<dbReference type="NCBIfam" id="TIGR01563">
    <property type="entry name" value="gp16_SPP1"/>
    <property type="match status" value="1"/>
</dbReference>